<dbReference type="SUPFAM" id="SSF50998">
    <property type="entry name" value="Quinoprotein alcohol dehydrogenase-like"/>
    <property type="match status" value="2"/>
</dbReference>
<dbReference type="Proteomes" id="UP001241748">
    <property type="component" value="Unassembled WGS sequence"/>
</dbReference>
<gene>
    <name evidence="3" type="ORF">P5G62_023390</name>
</gene>
<feature type="domain" description="Bacterial Ig" evidence="2">
    <location>
        <begin position="867"/>
        <end position="943"/>
    </location>
</feature>
<dbReference type="InterPro" id="IPR045301">
    <property type="entry name" value="GEX3-like"/>
</dbReference>
<dbReference type="InterPro" id="IPR018391">
    <property type="entry name" value="PQQ_b-propeller_rpt"/>
</dbReference>
<dbReference type="Pfam" id="PF17936">
    <property type="entry name" value="Big_6"/>
    <property type="match status" value="7"/>
</dbReference>
<proteinExistence type="predicted"/>
<dbReference type="InterPro" id="IPR002372">
    <property type="entry name" value="PQQ_rpt_dom"/>
</dbReference>
<evidence type="ECO:0000259" key="2">
    <source>
        <dbReference type="Pfam" id="PF17936"/>
    </source>
</evidence>
<feature type="domain" description="Pyrrolo-quinoline quinone repeat" evidence="1">
    <location>
        <begin position="542"/>
        <end position="728"/>
    </location>
</feature>
<dbReference type="EMBL" id="JAROBZ020000002">
    <property type="protein sequence ID" value="MFB3170053.1"/>
    <property type="molecule type" value="Genomic_DNA"/>
</dbReference>
<evidence type="ECO:0000259" key="1">
    <source>
        <dbReference type="Pfam" id="PF13360"/>
    </source>
</evidence>
<feature type="domain" description="Bacterial Ig" evidence="2">
    <location>
        <begin position="1192"/>
        <end position="1271"/>
    </location>
</feature>
<feature type="domain" description="Pyrrolo-quinoline quinone repeat" evidence="1">
    <location>
        <begin position="152"/>
        <end position="294"/>
    </location>
</feature>
<feature type="domain" description="Bacterial Ig" evidence="2">
    <location>
        <begin position="954"/>
        <end position="1025"/>
    </location>
</feature>
<dbReference type="Gene3D" id="2.60.40.10">
    <property type="entry name" value="Immunoglobulins"/>
    <property type="match status" value="7"/>
</dbReference>
<dbReference type="PANTHER" id="PTHR37253:SF1">
    <property type="entry name" value="PROTEIN GAMETE EXPRESSED 3"/>
    <property type="match status" value="1"/>
</dbReference>
<dbReference type="NCBIfam" id="NF033510">
    <property type="entry name" value="Ca_tandemer"/>
    <property type="match status" value="5"/>
</dbReference>
<protein>
    <submittedName>
        <fullName evidence="3">Ig-like domain-containing protein</fullName>
    </submittedName>
</protein>
<evidence type="ECO:0000313" key="3">
    <source>
        <dbReference type="EMBL" id="MFB3170053.1"/>
    </source>
</evidence>
<feature type="domain" description="Bacterial Ig" evidence="2">
    <location>
        <begin position="1356"/>
        <end position="1435"/>
    </location>
</feature>
<organism evidence="3 4">
    <name type="scientific">Neobacillus driksii</name>
    <dbReference type="NCBI Taxonomy" id="3035913"/>
    <lineage>
        <taxon>Bacteria</taxon>
        <taxon>Bacillati</taxon>
        <taxon>Bacillota</taxon>
        <taxon>Bacilli</taxon>
        <taxon>Bacillales</taxon>
        <taxon>Bacillaceae</taxon>
        <taxon>Neobacillus</taxon>
    </lineage>
</organism>
<dbReference type="InterPro" id="IPR013783">
    <property type="entry name" value="Ig-like_fold"/>
</dbReference>
<dbReference type="RefSeq" id="WP_374978398.1">
    <property type="nucleotide sequence ID" value="NZ_JAROBZ020000002.1"/>
</dbReference>
<accession>A0ABV4YZB2</accession>
<evidence type="ECO:0000313" key="4">
    <source>
        <dbReference type="Proteomes" id="UP001241748"/>
    </source>
</evidence>
<sequence length="1436" mass="152900">MNGKKIKLFLSLLYLWYILFSVDIRNNQVYASTLNLDHNSGFLLSGYQSNAVLPSTYNWTRQSAYKGSTTFQQKWAFSKGGLYTESSPVIDDQGIIYYGDDEGLHAVKKDGTEKFFFPVKDGLVVNSSPALSSDGSIYIFAGQQDTSGRLLDNIVYAINPDGSLKWQLAVDTRGTYFDSTPAISGEGVIYLVASKNLMAINPDGTKKWNVTFDEDVKSNPVIGVDGTIYLNTQEVNGLKAINPDGTVKWEVACYGAHFAPVITKDGSLYAVGFSDSQTYLYHVQTDGPIIWKSPIDYYPFQGGIALANDGTIYVTTYVPGDVYAFTGDGTRKWKYSAPDRGFFSSPVVDAEGNIFVNYGQGQIYVLGSDGSKKYEYSLGHQAIYTMPVIGDDGTIYVTSDGLYAIGDYDSAVTGISFPSTDYHMLLGEKKKFGIQVEYEDGAKKTLESGFWLSTSELSNYKIINSVELQALGEGTVTITAHYGGKEATAKLTSTAEKSAFNQNYVTGGFSAGLYDRSAVQPTAHNWSRQSRFKGLDKPVIKWKFKVDGSINGDAVIGSDNTVYFTSTNGNLYAMNTDGSCKWVQGLSTTISSAPVIGQNGTIYVSSQDGFVYAFSPDGDELWHYALTGNYQPAVLASPAIGEDGTIYIAASYRFYAISPTGQLKWSMMMPYVSESAPAIAKDGTIYAIYGKQIFALNPKGTKKWSQTMAYSITSSPVVLEDGGIYLGTNGAPEVLTKNGIWDDNKILSGYIKGWVGGAAIRSDGGIYLGNSKGELFYVPKSRYEKDWKFKTEDMIFSTPIIGSDGTVFTNTMYGTIFALNADGTEKWSMDLDEDFKYNSMSLGKDGSLYIGSENGYFYCIGSVIPSPIVNEIGDNQETLEGNASPGVNVIVEINGNVLREGVADNNGKFSILIGKQVAGTTLNVYSSDDFYNKREKINVVVVDNTPPVLNSIDGVTDQSKQVSGTTEANAKVTIKIGVNEYTGTANKNGSFSVVIPLQRAGTQVNVTATDAAGNGSKGTSITVKDVTPPAIQKVNAVSNQSISVTGMTEAKVKVTVKIGSKIYTAIADTKGSFKVTIPKPTAGTKITVTANDTAGNVSAGKTIVVLDKIAPTVPTVNTVSNLSKTVTGKAEAGSTVTVAISAKLYTVKADSKGIFKITIPVQKAGTKLSVTSKDAAGNVSAGKTIVVLDKIAPTVPTVNTVSNLSKTVTGKAEAGSTVTVAISAKLYTAKADSKGIFKITIPVQKAGTKLSVTSKDAAGNVSAGKTIVVLDKIAPTVPTVDKVSNLSKTVTGKAEAESTVTLAIGTKMYTAKADSKGIFKITIPVQKAGTKLSVTSKDAAGNTSGAKSVSVIDKIAPAAPKINTVVKITTTEVLGTAEASTTITVKVGKTEIGTAKADSKGNFKVKIKAQKKDKILTINATDKANNISKSTTVKVK</sequence>
<keyword evidence="4" id="KW-1185">Reference proteome</keyword>
<feature type="domain" description="Bacterial Ig" evidence="2">
    <location>
        <begin position="1274"/>
        <end position="1353"/>
    </location>
</feature>
<reference evidence="3 4" key="1">
    <citation type="submission" date="2024-05" db="EMBL/GenBank/DDBJ databases">
        <authorList>
            <person name="Venkateswaran K."/>
        </authorList>
    </citation>
    <scope>NUCLEOTIDE SEQUENCE [LARGE SCALE GENOMIC DNA]</scope>
    <source>
        <strain evidence="3 4">179-C4-2-HS</strain>
    </source>
</reference>
<dbReference type="InterPro" id="IPR041498">
    <property type="entry name" value="Big_6"/>
</dbReference>
<dbReference type="PANTHER" id="PTHR37253">
    <property type="entry name" value="PROTEIN GAMETE EXPRESSED 3"/>
    <property type="match status" value="1"/>
</dbReference>
<comment type="caution">
    <text evidence="3">The sequence shown here is derived from an EMBL/GenBank/DDBJ whole genome shotgun (WGS) entry which is preliminary data.</text>
</comment>
<dbReference type="InterPro" id="IPR011047">
    <property type="entry name" value="Quinoprotein_ADH-like_sf"/>
</dbReference>
<dbReference type="Gene3D" id="2.130.10.10">
    <property type="entry name" value="YVTN repeat-like/Quinoprotein amine dehydrogenase"/>
    <property type="match status" value="4"/>
</dbReference>
<dbReference type="Gene3D" id="2.60.40.1080">
    <property type="match status" value="1"/>
</dbReference>
<dbReference type="SMART" id="SM00564">
    <property type="entry name" value="PQQ"/>
    <property type="match status" value="13"/>
</dbReference>
<dbReference type="Pfam" id="PF13360">
    <property type="entry name" value="PQQ_2"/>
    <property type="match status" value="2"/>
</dbReference>
<feature type="domain" description="Bacterial Ig" evidence="2">
    <location>
        <begin position="1029"/>
        <end position="1107"/>
    </location>
</feature>
<name>A0ABV4YZB2_9BACI</name>
<feature type="domain" description="Bacterial Ig" evidence="2">
    <location>
        <begin position="1110"/>
        <end position="1189"/>
    </location>
</feature>
<dbReference type="InterPro" id="IPR015943">
    <property type="entry name" value="WD40/YVTN_repeat-like_dom_sf"/>
</dbReference>